<dbReference type="GO" id="GO:0015937">
    <property type="term" value="P:coenzyme A biosynthetic process"/>
    <property type="evidence" value="ECO:0007669"/>
    <property type="project" value="UniProtKB-KW"/>
</dbReference>
<name>A0A8C5SAG7_LATLA</name>
<reference evidence="17" key="2">
    <citation type="submission" date="2025-09" db="UniProtKB">
        <authorList>
            <consortium name="Ensembl"/>
        </authorList>
    </citation>
    <scope>IDENTIFICATION</scope>
</reference>
<dbReference type="InterPro" id="IPR002791">
    <property type="entry name" value="ARMT1-like_metal-bd"/>
</dbReference>
<evidence type="ECO:0000259" key="16">
    <source>
        <dbReference type="Pfam" id="PF01937"/>
    </source>
</evidence>
<dbReference type="AlphaFoldDB" id="A0A8C5SAG7"/>
<dbReference type="SUPFAM" id="SSF53067">
    <property type="entry name" value="Actin-like ATPase domain"/>
    <property type="match status" value="2"/>
</dbReference>
<keyword evidence="5" id="KW-0533">Nickel</keyword>
<organism evidence="17 18">
    <name type="scientific">Laticauda laticaudata</name>
    <name type="common">Blue-ringed sea krait</name>
    <name type="synonym">Blue-lipped sea krait</name>
    <dbReference type="NCBI Taxonomy" id="8630"/>
    <lineage>
        <taxon>Eukaryota</taxon>
        <taxon>Metazoa</taxon>
        <taxon>Chordata</taxon>
        <taxon>Craniata</taxon>
        <taxon>Vertebrata</taxon>
        <taxon>Euteleostomi</taxon>
        <taxon>Lepidosauria</taxon>
        <taxon>Squamata</taxon>
        <taxon>Bifurcata</taxon>
        <taxon>Unidentata</taxon>
        <taxon>Episquamata</taxon>
        <taxon>Toxicofera</taxon>
        <taxon>Serpentes</taxon>
        <taxon>Colubroidea</taxon>
        <taxon>Elapidae</taxon>
        <taxon>Laticaudinae</taxon>
        <taxon>Laticauda</taxon>
    </lineage>
</organism>
<keyword evidence="6" id="KW-0479">Metal-binding</keyword>
<evidence type="ECO:0000256" key="4">
    <source>
        <dbReference type="ARBA" id="ARBA00019490"/>
    </source>
</evidence>
<dbReference type="Proteomes" id="UP000694406">
    <property type="component" value="Unplaced"/>
</dbReference>
<dbReference type="PANTHER" id="PTHR12280:SF20">
    <property type="entry name" value="4'-PHOSPHOPANTETHEINE PHOSPHATASE"/>
    <property type="match status" value="1"/>
</dbReference>
<keyword evidence="11" id="KW-0944">Nitration</keyword>
<dbReference type="GeneTree" id="ENSGT00940000158896"/>
<evidence type="ECO:0000256" key="5">
    <source>
        <dbReference type="ARBA" id="ARBA00022596"/>
    </source>
</evidence>
<dbReference type="CDD" id="cd24123">
    <property type="entry name" value="ASKHA_NBD_PanK-II_Pank4"/>
    <property type="match status" value="1"/>
</dbReference>
<dbReference type="Gene3D" id="3.40.50.10880">
    <property type="entry name" value="Uncharacterised protein PF01937, DUF89, domain 3"/>
    <property type="match status" value="1"/>
</dbReference>
<comment type="cofactor">
    <cofactor evidence="2">
        <name>Ni(2+)</name>
        <dbReference type="ChEBI" id="CHEBI:49786"/>
    </cofactor>
</comment>
<protein>
    <recommendedName>
        <fullName evidence="4">4'-phosphopantetheine phosphatase</fullName>
    </recommendedName>
    <alternativeName>
        <fullName evidence="14">Inactive pantothenic acid kinase 4</fullName>
    </alternativeName>
</protein>
<gene>
    <name evidence="17" type="primary">PANK4</name>
</gene>
<reference evidence="17" key="1">
    <citation type="submission" date="2025-08" db="UniProtKB">
        <authorList>
            <consortium name="Ensembl"/>
        </authorList>
    </citation>
    <scope>IDENTIFICATION</scope>
</reference>
<evidence type="ECO:0000256" key="9">
    <source>
        <dbReference type="ARBA" id="ARBA00022840"/>
    </source>
</evidence>
<dbReference type="InterPro" id="IPR036075">
    <property type="entry name" value="ARMT-1-like_metal-bd_sf"/>
</dbReference>
<evidence type="ECO:0000256" key="15">
    <source>
        <dbReference type="ARBA" id="ARBA00046055"/>
    </source>
</evidence>
<dbReference type="Pfam" id="PF03630">
    <property type="entry name" value="Fumble"/>
    <property type="match status" value="1"/>
</dbReference>
<evidence type="ECO:0000256" key="1">
    <source>
        <dbReference type="ARBA" id="ARBA00001936"/>
    </source>
</evidence>
<evidence type="ECO:0000256" key="6">
    <source>
        <dbReference type="ARBA" id="ARBA00022723"/>
    </source>
</evidence>
<dbReference type="FunFam" id="3.30.420.40:FF:000067">
    <property type="entry name" value="Pantothenate kinase 4"/>
    <property type="match status" value="1"/>
</dbReference>
<keyword evidence="12" id="KW-0464">Manganese</keyword>
<evidence type="ECO:0000256" key="12">
    <source>
        <dbReference type="ARBA" id="ARBA00023211"/>
    </source>
</evidence>
<dbReference type="InterPro" id="IPR043129">
    <property type="entry name" value="ATPase_NBD"/>
</dbReference>
<feature type="domain" description="Damage-control phosphatase ARMT1-like metal-binding" evidence="16">
    <location>
        <begin position="475"/>
        <end position="592"/>
    </location>
</feature>
<dbReference type="Gene3D" id="1.20.1700.10">
    <property type="entry name" value="AF1104-like"/>
    <property type="match status" value="1"/>
</dbReference>
<keyword evidence="10" id="KW-0173">Coenzyme A biosynthesis</keyword>
<dbReference type="NCBIfam" id="TIGR00555">
    <property type="entry name" value="panK_eukar"/>
    <property type="match status" value="1"/>
</dbReference>
<evidence type="ECO:0000313" key="18">
    <source>
        <dbReference type="Proteomes" id="UP000694406"/>
    </source>
</evidence>
<proteinExistence type="predicted"/>
<dbReference type="FunFam" id="1.20.1700.10:FF:000001">
    <property type="entry name" value="Pantothenate kinase 4"/>
    <property type="match status" value="1"/>
</dbReference>
<keyword evidence="9" id="KW-0067">ATP-binding</keyword>
<sequence length="608" mass="67835">FDQSCKDVEPESPYEITVQEEITARLHFIKFENTYIEACLDFIKDHLVNTETKVIKATGGDKEDVMTCLIKGCNFVLKNIPHEAFVYLKDADPEFRFQMNHPHIFPYLLVNIGSGVSIVKVETEEKFEWIGGSSIGGGTFWGLGALLTKTKKFDELLQLASKGQHTNVDMLVKDIYGGAYQTLGLSGNLIASSFGKSATVDKDFSKEDMAKSLLHMISNDIGQLACLHAKLHNLDKIYFGGFFIRGHPVTMRTITYSINFFSKGEVQALFLRHEGYLGAIGAFLKGAEQDNPNLYSWGENYASSSGLLSTSPDVCPMQRERSGTFDMLEMDRLERMLVNLPLLQDPSTYVADTVDLTDDVLARQYWLSCFEESLDGVTKRAAASQPDSADAAERADKFRHKYREKLQTLRQQPFAYGTLTVRSLLDTREHCLNEFNFPDPYSKVRSVILSPGSLMRLSFLSQAPAHKCALIFADNSGIDVILACNSGPALNDVTYNESLLVAERIAAMDSVIRTALKEERLLLVQTGSSSPCLDLSRLDKGLASLVRERKTDLVIIEGMGRAIHTNYHAKLKCESLKLAVLKNSWLADRLGGKIFSVIFKYELPLKSS</sequence>
<evidence type="ECO:0000256" key="7">
    <source>
        <dbReference type="ARBA" id="ARBA00022741"/>
    </source>
</evidence>
<comment type="function">
    <text evidence="15">Phosphatase which shows a preference for 4'-phosphopantetheine and its oxidatively damaged forms (sulfonate or S-sulfonate), providing strong indirect evidence that the phosphatase activity pre-empts damage in the coenzyme A (CoA) pathway. Hydrolyzing excess 4'-phosphopantetheine could constitute a directed overflow mechanism to prevent its oxidation to the S-sulfonate, sulfonate, or other forms. Hydrolyzing 4'-phosphopantetheine sulfonate or S-sulfonate would forestall their conversion to inactive forms of CoA and acyl carrier protein. May play a role in the physiological regulation of CoA intracellular levels.</text>
</comment>
<evidence type="ECO:0000256" key="2">
    <source>
        <dbReference type="ARBA" id="ARBA00001967"/>
    </source>
</evidence>
<dbReference type="GO" id="GO:0005634">
    <property type="term" value="C:nucleus"/>
    <property type="evidence" value="ECO:0007669"/>
    <property type="project" value="TreeGrafter"/>
</dbReference>
<dbReference type="GO" id="GO:0005524">
    <property type="term" value="F:ATP binding"/>
    <property type="evidence" value="ECO:0007669"/>
    <property type="project" value="UniProtKB-KW"/>
</dbReference>
<comment type="subunit">
    <text evidence="3">Homodimer. Interacts with PKM.</text>
</comment>
<dbReference type="Ensembl" id="ENSLLTT00000014267.1">
    <property type="protein sequence ID" value="ENSLLTP00000013732.1"/>
    <property type="gene ID" value="ENSLLTG00000008992.1"/>
</dbReference>
<dbReference type="SUPFAM" id="SSF111321">
    <property type="entry name" value="AF1104-like"/>
    <property type="match status" value="1"/>
</dbReference>
<dbReference type="GO" id="GO:0005829">
    <property type="term" value="C:cytosol"/>
    <property type="evidence" value="ECO:0007669"/>
    <property type="project" value="TreeGrafter"/>
</dbReference>
<evidence type="ECO:0000256" key="14">
    <source>
        <dbReference type="ARBA" id="ARBA00032948"/>
    </source>
</evidence>
<keyword evidence="7" id="KW-0547">Nucleotide-binding</keyword>
<keyword evidence="8" id="KW-0378">Hydrolase</keyword>
<dbReference type="Gene3D" id="3.30.420.510">
    <property type="match status" value="2"/>
</dbReference>
<dbReference type="GO" id="GO:0046872">
    <property type="term" value="F:metal ion binding"/>
    <property type="evidence" value="ECO:0007669"/>
    <property type="project" value="UniProtKB-KW"/>
</dbReference>
<dbReference type="InterPro" id="IPR035073">
    <property type="entry name" value="At2g17340_3_helix_bundle"/>
</dbReference>
<evidence type="ECO:0000256" key="11">
    <source>
        <dbReference type="ARBA" id="ARBA00023074"/>
    </source>
</evidence>
<dbReference type="PANTHER" id="PTHR12280">
    <property type="entry name" value="PANTOTHENATE KINASE"/>
    <property type="match status" value="1"/>
</dbReference>
<keyword evidence="18" id="KW-1185">Reference proteome</keyword>
<evidence type="ECO:0000256" key="13">
    <source>
        <dbReference type="ARBA" id="ARBA00029347"/>
    </source>
</evidence>
<comment type="catalytic activity">
    <reaction evidence="13">
        <text>(R)-4'-phospho-S-sulfopantetheine + H2O = (R)-S-sulfopantetheine + phosphate</text>
        <dbReference type="Rhea" id="RHEA:68340"/>
        <dbReference type="ChEBI" id="CHEBI:15377"/>
        <dbReference type="ChEBI" id="CHEBI:43474"/>
        <dbReference type="ChEBI" id="CHEBI:177302"/>
        <dbReference type="ChEBI" id="CHEBI:177303"/>
    </reaction>
    <physiologicalReaction direction="left-to-right" evidence="13">
        <dbReference type="Rhea" id="RHEA:68341"/>
    </physiologicalReaction>
</comment>
<dbReference type="Gene3D" id="3.30.420.40">
    <property type="match status" value="1"/>
</dbReference>
<evidence type="ECO:0000256" key="8">
    <source>
        <dbReference type="ARBA" id="ARBA00022801"/>
    </source>
</evidence>
<dbReference type="InterPro" id="IPR004567">
    <property type="entry name" value="Type_II_PanK"/>
</dbReference>
<evidence type="ECO:0000256" key="3">
    <source>
        <dbReference type="ARBA" id="ARBA00011388"/>
    </source>
</evidence>
<comment type="cofactor">
    <cofactor evidence="1">
        <name>Mn(2+)</name>
        <dbReference type="ChEBI" id="CHEBI:29035"/>
    </cofactor>
</comment>
<evidence type="ECO:0000256" key="10">
    <source>
        <dbReference type="ARBA" id="ARBA00022993"/>
    </source>
</evidence>
<dbReference type="GO" id="GO:0016787">
    <property type="term" value="F:hydrolase activity"/>
    <property type="evidence" value="ECO:0007669"/>
    <property type="project" value="UniProtKB-KW"/>
</dbReference>
<dbReference type="GO" id="GO:0004594">
    <property type="term" value="F:pantothenate kinase activity"/>
    <property type="evidence" value="ECO:0007669"/>
    <property type="project" value="TreeGrafter"/>
</dbReference>
<evidence type="ECO:0000313" key="17">
    <source>
        <dbReference type="Ensembl" id="ENSLLTP00000013732.1"/>
    </source>
</evidence>
<dbReference type="Pfam" id="PF01937">
    <property type="entry name" value="ARMT1-like_dom"/>
    <property type="match status" value="1"/>
</dbReference>
<accession>A0A8C5SAG7</accession>